<evidence type="ECO:0000256" key="3">
    <source>
        <dbReference type="ARBA" id="ARBA00022963"/>
    </source>
</evidence>
<dbReference type="PANTHER" id="PTHR14226">
    <property type="entry name" value="NEUROPATHY TARGET ESTERASE/SWISS CHEESE D.MELANOGASTER"/>
    <property type="match status" value="1"/>
</dbReference>
<dbReference type="PROSITE" id="PS51635">
    <property type="entry name" value="PNPLA"/>
    <property type="match status" value="1"/>
</dbReference>
<evidence type="ECO:0000313" key="7">
    <source>
        <dbReference type="EMBL" id="KAF2102995.1"/>
    </source>
</evidence>
<gene>
    <name evidence="7" type="ORF">NA57DRAFT_31483</name>
</gene>
<dbReference type="Proteomes" id="UP000799772">
    <property type="component" value="Unassembled WGS sequence"/>
</dbReference>
<dbReference type="OrthoDB" id="10049244at2759"/>
<dbReference type="InterPro" id="IPR016035">
    <property type="entry name" value="Acyl_Trfase/lysoPLipase"/>
</dbReference>
<evidence type="ECO:0000256" key="4">
    <source>
        <dbReference type="ARBA" id="ARBA00023098"/>
    </source>
</evidence>
<evidence type="ECO:0000256" key="5">
    <source>
        <dbReference type="PROSITE-ProRule" id="PRU01161"/>
    </source>
</evidence>
<proteinExistence type="predicted"/>
<organism evidence="7 8">
    <name type="scientific">Rhizodiscina lignyota</name>
    <dbReference type="NCBI Taxonomy" id="1504668"/>
    <lineage>
        <taxon>Eukaryota</taxon>
        <taxon>Fungi</taxon>
        <taxon>Dikarya</taxon>
        <taxon>Ascomycota</taxon>
        <taxon>Pezizomycotina</taxon>
        <taxon>Dothideomycetes</taxon>
        <taxon>Pleosporomycetidae</taxon>
        <taxon>Aulographales</taxon>
        <taxon>Rhizodiscinaceae</taxon>
        <taxon>Rhizodiscina</taxon>
    </lineage>
</organism>
<dbReference type="EMBL" id="ML978122">
    <property type="protein sequence ID" value="KAF2102995.1"/>
    <property type="molecule type" value="Genomic_DNA"/>
</dbReference>
<feature type="active site" description="Proton acceptor" evidence="5">
    <location>
        <position position="347"/>
    </location>
</feature>
<keyword evidence="3 5" id="KW-0442">Lipid degradation</keyword>
<dbReference type="InterPro" id="IPR050301">
    <property type="entry name" value="NTE"/>
</dbReference>
<feature type="short sequence motif" description="GXSXG" evidence="5">
    <location>
        <begin position="187"/>
        <end position="191"/>
    </location>
</feature>
<dbReference type="InterPro" id="IPR002641">
    <property type="entry name" value="PNPLA_dom"/>
</dbReference>
<comment type="caution">
    <text evidence="7">The sequence shown here is derived from an EMBL/GenBank/DDBJ whole genome shotgun (WGS) entry which is preliminary data.</text>
</comment>
<accession>A0A9P4IK16</accession>
<evidence type="ECO:0000256" key="2">
    <source>
        <dbReference type="ARBA" id="ARBA00022801"/>
    </source>
</evidence>
<protein>
    <submittedName>
        <fullName evidence="7">Patatin-domain-containing protein</fullName>
    </submittedName>
</protein>
<dbReference type="GO" id="GO:0016042">
    <property type="term" value="P:lipid catabolic process"/>
    <property type="evidence" value="ECO:0007669"/>
    <property type="project" value="UniProtKB-UniRule"/>
</dbReference>
<evidence type="ECO:0000313" key="8">
    <source>
        <dbReference type="Proteomes" id="UP000799772"/>
    </source>
</evidence>
<feature type="domain" description="PNPLA" evidence="6">
    <location>
        <begin position="156"/>
        <end position="360"/>
    </location>
</feature>
<dbReference type="CDD" id="cd07230">
    <property type="entry name" value="Pat_TGL4-5_like"/>
    <property type="match status" value="1"/>
</dbReference>
<feature type="short sequence motif" description="GXGXXG" evidence="5">
    <location>
        <begin position="160"/>
        <end position="165"/>
    </location>
</feature>
<dbReference type="Pfam" id="PF01734">
    <property type="entry name" value="Patatin"/>
    <property type="match status" value="1"/>
</dbReference>
<dbReference type="GO" id="GO:0006641">
    <property type="term" value="P:triglyceride metabolic process"/>
    <property type="evidence" value="ECO:0007669"/>
    <property type="project" value="UniProtKB-ARBA"/>
</dbReference>
<comment type="caution">
    <text evidence="5">Lacks conserved residue(s) required for the propagation of feature annotation.</text>
</comment>
<reference evidence="7" key="1">
    <citation type="journal article" date="2020" name="Stud. Mycol.">
        <title>101 Dothideomycetes genomes: a test case for predicting lifestyles and emergence of pathogens.</title>
        <authorList>
            <person name="Haridas S."/>
            <person name="Albert R."/>
            <person name="Binder M."/>
            <person name="Bloem J."/>
            <person name="Labutti K."/>
            <person name="Salamov A."/>
            <person name="Andreopoulos B."/>
            <person name="Baker S."/>
            <person name="Barry K."/>
            <person name="Bills G."/>
            <person name="Bluhm B."/>
            <person name="Cannon C."/>
            <person name="Castanera R."/>
            <person name="Culley D."/>
            <person name="Daum C."/>
            <person name="Ezra D."/>
            <person name="Gonzalez J."/>
            <person name="Henrissat B."/>
            <person name="Kuo A."/>
            <person name="Liang C."/>
            <person name="Lipzen A."/>
            <person name="Lutzoni F."/>
            <person name="Magnuson J."/>
            <person name="Mondo S."/>
            <person name="Nolan M."/>
            <person name="Ohm R."/>
            <person name="Pangilinan J."/>
            <person name="Park H.-J."/>
            <person name="Ramirez L."/>
            <person name="Alfaro M."/>
            <person name="Sun H."/>
            <person name="Tritt A."/>
            <person name="Yoshinaga Y."/>
            <person name="Zwiers L.-H."/>
            <person name="Turgeon B."/>
            <person name="Goodwin S."/>
            <person name="Spatafora J."/>
            <person name="Crous P."/>
            <person name="Grigoriev I."/>
        </authorList>
    </citation>
    <scope>NUCLEOTIDE SEQUENCE</scope>
    <source>
        <strain evidence="7">CBS 133067</strain>
    </source>
</reference>
<dbReference type="PANTHER" id="PTHR14226:SF10">
    <property type="entry name" value="TRIACYLGLYCEROL LIPASE 4-RELATED"/>
    <property type="match status" value="1"/>
</dbReference>
<dbReference type="Gene3D" id="3.40.1090.10">
    <property type="entry name" value="Cytosolic phospholipase A2 catalytic domain"/>
    <property type="match status" value="2"/>
</dbReference>
<comment type="function">
    <text evidence="1">Probable lipid hydrolase.</text>
</comment>
<evidence type="ECO:0000256" key="1">
    <source>
        <dbReference type="ARBA" id="ARBA00002682"/>
    </source>
</evidence>
<feature type="non-terminal residue" evidence="7">
    <location>
        <position position="521"/>
    </location>
</feature>
<keyword evidence="8" id="KW-1185">Reference proteome</keyword>
<dbReference type="GO" id="GO:0004806">
    <property type="term" value="F:triacylglycerol lipase activity"/>
    <property type="evidence" value="ECO:0007669"/>
    <property type="project" value="InterPro"/>
</dbReference>
<sequence length="521" mass="57533">MYTADSHLAQADSYNKWYAAAIALDALEGKDSWKSSTQSLPASKSYYNAALLTHRLHELDEARLNCDARRMLFLIRTTLSRNLGGMNNLPLYRHSHVGTKTLIERYIESTTATLKALLEICAAQGLRKDGDNGRLESRVVLEQLLAARQAFGRSALLLSGGGTFGMNHIGVVKCLWEQSLLPRIISGSSAGSIVCAVLCTRPDHEIPAMLEYMCSGDLAVFEDPEEKEREGLLATLKRFLTHGAVFESKHLVRVMRGLLGDITFQEAYNRTRRILNICVSSASVYELPRLLNYVTAPNVIIWSAVATSCSVPFVFIPSSILAKDPKTGEHVPWNGPSTSLTPQRWIDGSVDNDLPMTRLAEMFNVNHFIVSQVNPHVVPFLRSEEGAGAEALNTDGGSDSAAKGWLNTAAVLAKGELLHRMHVLADLHVFPTTMTKTRSILSQRYSGDITILPEIPYSQFPLVLTNPTPEFMLRAMRAGERATWPKLSRIKNALSIEMALDEAVAEARGRVVFSKSQVDLR</sequence>
<dbReference type="Pfam" id="PF11815">
    <property type="entry name" value="DUF3336"/>
    <property type="match status" value="1"/>
</dbReference>
<dbReference type="SUPFAM" id="SSF52151">
    <property type="entry name" value="FabD/lysophospholipase-like"/>
    <property type="match status" value="1"/>
</dbReference>
<feature type="active site" description="Nucleophile" evidence="5">
    <location>
        <position position="189"/>
    </location>
</feature>
<name>A0A9P4IK16_9PEZI</name>
<evidence type="ECO:0000259" key="6">
    <source>
        <dbReference type="PROSITE" id="PS51635"/>
    </source>
</evidence>
<keyword evidence="2 5" id="KW-0378">Hydrolase</keyword>
<dbReference type="AlphaFoldDB" id="A0A9P4IK16"/>
<dbReference type="InterPro" id="IPR021771">
    <property type="entry name" value="Triacylglycerol_lipase_N"/>
</dbReference>
<keyword evidence="4 5" id="KW-0443">Lipid metabolism</keyword>